<dbReference type="GO" id="GO:0016491">
    <property type="term" value="F:oxidoreductase activity"/>
    <property type="evidence" value="ECO:0007669"/>
    <property type="project" value="UniProtKB-KW"/>
</dbReference>
<name>A0A6J7I3V7_9ZZZZ</name>
<dbReference type="InterPro" id="IPR013149">
    <property type="entry name" value="ADH-like_C"/>
</dbReference>
<dbReference type="Pfam" id="PF00107">
    <property type="entry name" value="ADH_zinc_N"/>
    <property type="match status" value="1"/>
</dbReference>
<evidence type="ECO:0000256" key="4">
    <source>
        <dbReference type="ARBA" id="ARBA00022833"/>
    </source>
</evidence>
<protein>
    <submittedName>
        <fullName evidence="7">Unannotated protein</fullName>
    </submittedName>
</protein>
<sequence>MRALVFAGDGRVAIIDAPVPTPTPTGAVIRSTVASLCTSDVHCVHGARALPIGRILGHESVGVVEAVGALVTRFRPGDRVVCGAIASCGMCDQCMRGNDAYCEAQDGTMHFVSRRNGTLADFFSVDYADRNLALIPSGVTDEAAVYTADMLTTGFTAAVNAEVPAGGTVVIVGQGPVGLAATMALRTLGAGRIVAIEPDLRRAEKSRNAGADHVVTNAQDLDAALSAGGGQFDAAVDAVGGATTMDTCVRLVRYGGTISNVGFHTGRDSLELPMGPLRNGMSGHTIRFALTPGGGELIGRILRLIDHNRIDPTILTTHRFGFEDSVAAYELMESKSDGVLKPIVEWN</sequence>
<dbReference type="InterPro" id="IPR002328">
    <property type="entry name" value="ADH_Zn_CS"/>
</dbReference>
<dbReference type="GO" id="GO:0008270">
    <property type="term" value="F:zinc ion binding"/>
    <property type="evidence" value="ECO:0007669"/>
    <property type="project" value="InterPro"/>
</dbReference>
<evidence type="ECO:0000256" key="2">
    <source>
        <dbReference type="ARBA" id="ARBA00008072"/>
    </source>
</evidence>
<comment type="similarity">
    <text evidence="2">Belongs to the zinc-containing alcohol dehydrogenase family.</text>
</comment>
<keyword evidence="4" id="KW-0862">Zinc</keyword>
<gene>
    <name evidence="7" type="ORF">UFOPK3610_01654</name>
</gene>
<dbReference type="PROSITE" id="PS00059">
    <property type="entry name" value="ADH_ZINC"/>
    <property type="match status" value="1"/>
</dbReference>
<dbReference type="EMBL" id="CAFBMR010000094">
    <property type="protein sequence ID" value="CAB4925515.1"/>
    <property type="molecule type" value="Genomic_DNA"/>
</dbReference>
<organism evidence="7">
    <name type="scientific">freshwater metagenome</name>
    <dbReference type="NCBI Taxonomy" id="449393"/>
    <lineage>
        <taxon>unclassified sequences</taxon>
        <taxon>metagenomes</taxon>
        <taxon>ecological metagenomes</taxon>
    </lineage>
</organism>
<dbReference type="InterPro" id="IPR013154">
    <property type="entry name" value="ADH-like_N"/>
</dbReference>
<evidence type="ECO:0000313" key="7">
    <source>
        <dbReference type="EMBL" id="CAB4925515.1"/>
    </source>
</evidence>
<feature type="domain" description="Enoyl reductase (ER)" evidence="6">
    <location>
        <begin position="8"/>
        <end position="340"/>
    </location>
</feature>
<dbReference type="SUPFAM" id="SSF50129">
    <property type="entry name" value="GroES-like"/>
    <property type="match status" value="1"/>
</dbReference>
<dbReference type="InterPro" id="IPR020843">
    <property type="entry name" value="ER"/>
</dbReference>
<dbReference type="AlphaFoldDB" id="A0A6J7I3V7"/>
<dbReference type="InterPro" id="IPR011032">
    <property type="entry name" value="GroES-like_sf"/>
</dbReference>
<evidence type="ECO:0000256" key="1">
    <source>
        <dbReference type="ARBA" id="ARBA00001947"/>
    </source>
</evidence>
<dbReference type="SMART" id="SM00829">
    <property type="entry name" value="PKS_ER"/>
    <property type="match status" value="1"/>
</dbReference>
<dbReference type="InterPro" id="IPR036291">
    <property type="entry name" value="NAD(P)-bd_dom_sf"/>
</dbReference>
<dbReference type="Pfam" id="PF08240">
    <property type="entry name" value="ADH_N"/>
    <property type="match status" value="1"/>
</dbReference>
<keyword evidence="3" id="KW-0479">Metal-binding</keyword>
<keyword evidence="5" id="KW-0560">Oxidoreductase</keyword>
<dbReference type="Gene3D" id="3.40.50.720">
    <property type="entry name" value="NAD(P)-binding Rossmann-like Domain"/>
    <property type="match status" value="1"/>
</dbReference>
<dbReference type="Gene3D" id="3.90.180.10">
    <property type="entry name" value="Medium-chain alcohol dehydrogenases, catalytic domain"/>
    <property type="match status" value="1"/>
</dbReference>
<accession>A0A6J7I3V7</accession>
<evidence type="ECO:0000259" key="6">
    <source>
        <dbReference type="SMART" id="SM00829"/>
    </source>
</evidence>
<dbReference type="PANTHER" id="PTHR42813">
    <property type="entry name" value="ZINC-TYPE ALCOHOL DEHYDROGENASE-LIKE"/>
    <property type="match status" value="1"/>
</dbReference>
<reference evidence="7" key="1">
    <citation type="submission" date="2020-05" db="EMBL/GenBank/DDBJ databases">
        <authorList>
            <person name="Chiriac C."/>
            <person name="Salcher M."/>
            <person name="Ghai R."/>
            <person name="Kavagutti S V."/>
        </authorList>
    </citation>
    <scope>NUCLEOTIDE SEQUENCE</scope>
</reference>
<comment type="cofactor">
    <cofactor evidence="1">
        <name>Zn(2+)</name>
        <dbReference type="ChEBI" id="CHEBI:29105"/>
    </cofactor>
</comment>
<proteinExistence type="inferred from homology"/>
<dbReference type="PANTHER" id="PTHR42813:SF4">
    <property type="entry name" value="NADP-DEPENDENT ISOPROPANOL DEHYDROGENASE"/>
    <property type="match status" value="1"/>
</dbReference>
<evidence type="ECO:0000256" key="5">
    <source>
        <dbReference type="ARBA" id="ARBA00023002"/>
    </source>
</evidence>
<dbReference type="SUPFAM" id="SSF51735">
    <property type="entry name" value="NAD(P)-binding Rossmann-fold domains"/>
    <property type="match status" value="1"/>
</dbReference>
<evidence type="ECO:0000256" key="3">
    <source>
        <dbReference type="ARBA" id="ARBA00022723"/>
    </source>
</evidence>